<name>A0A5N5G0C4_9ROSA</name>
<reference evidence="2 3" key="1">
    <citation type="submission" date="2019-09" db="EMBL/GenBank/DDBJ databases">
        <authorList>
            <person name="Ou C."/>
        </authorList>
    </citation>
    <scope>NUCLEOTIDE SEQUENCE [LARGE SCALE GENOMIC DNA]</scope>
    <source>
        <strain evidence="2">S2</strain>
        <tissue evidence="2">Leaf</tissue>
    </source>
</reference>
<keyword evidence="1" id="KW-1133">Transmembrane helix</keyword>
<comment type="caution">
    <text evidence="2">The sequence shown here is derived from an EMBL/GenBank/DDBJ whole genome shotgun (WGS) entry which is preliminary data.</text>
</comment>
<evidence type="ECO:0000313" key="3">
    <source>
        <dbReference type="Proteomes" id="UP000327157"/>
    </source>
</evidence>
<keyword evidence="1" id="KW-0472">Membrane</keyword>
<feature type="transmembrane region" description="Helical" evidence="1">
    <location>
        <begin position="239"/>
        <end position="257"/>
    </location>
</feature>
<keyword evidence="3" id="KW-1185">Reference proteome</keyword>
<keyword evidence="1" id="KW-0812">Transmembrane</keyword>
<dbReference type="PANTHER" id="PTHR48473">
    <property type="entry name" value="TIR DOMAIN-CONTAINING PROTEIN"/>
    <property type="match status" value="1"/>
</dbReference>
<reference evidence="2 3" key="2">
    <citation type="submission" date="2019-11" db="EMBL/GenBank/DDBJ databases">
        <title>A de novo genome assembly of a pear dwarfing rootstock.</title>
        <authorList>
            <person name="Wang F."/>
            <person name="Wang J."/>
            <person name="Li S."/>
            <person name="Zhang Y."/>
            <person name="Fang M."/>
            <person name="Ma L."/>
            <person name="Zhao Y."/>
            <person name="Jiang S."/>
        </authorList>
    </citation>
    <scope>NUCLEOTIDE SEQUENCE [LARGE SCALE GENOMIC DNA]</scope>
    <source>
        <strain evidence="2">S2</strain>
        <tissue evidence="2">Leaf</tissue>
    </source>
</reference>
<sequence>MCLQQPIPRSKSLYHHFQLSQSPRATQRCRSFPPYSGFDRLYTYENPSSSSLLTEGIHDDNNNNYASHQVGSDVFIPSRSSLHCTGPHADGDYQEQDNVACVGSNPTEDVAISVGDLDAENTVFVQAHSRPRVTPSGCIFILNSIGLEILSAGFDQVSSPRKPLYALISLLLAIVGVVTCIWELIHGQMKEKGKDASSNSMVYRSLPDIFGLGLAVIQCVCSAEQYYFHHQQTGNPLRLSPVALYFYVCLVVLKYNWRV</sequence>
<proteinExistence type="predicted"/>
<dbReference type="OrthoDB" id="1166453at2759"/>
<evidence type="ECO:0000256" key="1">
    <source>
        <dbReference type="SAM" id="Phobius"/>
    </source>
</evidence>
<dbReference type="Proteomes" id="UP000327157">
    <property type="component" value="Unassembled WGS sequence"/>
</dbReference>
<dbReference type="EMBL" id="SMOL01000657">
    <property type="protein sequence ID" value="KAB2603974.1"/>
    <property type="molecule type" value="Genomic_DNA"/>
</dbReference>
<feature type="transmembrane region" description="Helical" evidence="1">
    <location>
        <begin position="164"/>
        <end position="185"/>
    </location>
</feature>
<organism evidence="2 3">
    <name type="scientific">Pyrus ussuriensis x Pyrus communis</name>
    <dbReference type="NCBI Taxonomy" id="2448454"/>
    <lineage>
        <taxon>Eukaryota</taxon>
        <taxon>Viridiplantae</taxon>
        <taxon>Streptophyta</taxon>
        <taxon>Embryophyta</taxon>
        <taxon>Tracheophyta</taxon>
        <taxon>Spermatophyta</taxon>
        <taxon>Magnoliopsida</taxon>
        <taxon>eudicotyledons</taxon>
        <taxon>Gunneridae</taxon>
        <taxon>Pentapetalae</taxon>
        <taxon>rosids</taxon>
        <taxon>fabids</taxon>
        <taxon>Rosales</taxon>
        <taxon>Rosaceae</taxon>
        <taxon>Amygdaloideae</taxon>
        <taxon>Maleae</taxon>
        <taxon>Pyrus</taxon>
    </lineage>
</organism>
<dbReference type="PANTHER" id="PTHR48473:SF1">
    <property type="entry name" value="TIR DOMAIN-CONTAINING PROTEIN"/>
    <property type="match status" value="1"/>
</dbReference>
<feature type="transmembrane region" description="Helical" evidence="1">
    <location>
        <begin position="206"/>
        <end position="227"/>
    </location>
</feature>
<gene>
    <name evidence="2" type="ORF">D8674_038752</name>
</gene>
<evidence type="ECO:0000313" key="2">
    <source>
        <dbReference type="EMBL" id="KAB2603974.1"/>
    </source>
</evidence>
<protein>
    <submittedName>
        <fullName evidence="2">Uncharacterized protein</fullName>
    </submittedName>
</protein>
<accession>A0A5N5G0C4</accession>
<dbReference type="AlphaFoldDB" id="A0A5N5G0C4"/>